<evidence type="ECO:0000256" key="4">
    <source>
        <dbReference type="ARBA" id="ARBA00022989"/>
    </source>
</evidence>
<reference evidence="7" key="1">
    <citation type="submission" date="2017-07" db="EMBL/GenBank/DDBJ databases">
        <title>Taro Niue Genome Assembly and Annotation.</title>
        <authorList>
            <person name="Atibalentja N."/>
            <person name="Keating K."/>
            <person name="Fields C.J."/>
        </authorList>
    </citation>
    <scope>NUCLEOTIDE SEQUENCE</scope>
    <source>
        <strain evidence="7">Niue_2</strain>
        <tissue evidence="7">Leaf</tissue>
    </source>
</reference>
<dbReference type="PANTHER" id="PTHR31621:SF66">
    <property type="entry name" value="PROTEIN DMP2"/>
    <property type="match status" value="1"/>
</dbReference>
<accession>A0A843VHS3</accession>
<evidence type="ECO:0000256" key="3">
    <source>
        <dbReference type="ARBA" id="ARBA00022692"/>
    </source>
</evidence>
<dbReference type="GO" id="GO:0016020">
    <property type="term" value="C:membrane"/>
    <property type="evidence" value="ECO:0007669"/>
    <property type="project" value="UniProtKB-SubCell"/>
</dbReference>
<keyword evidence="4 6" id="KW-1133">Transmembrane helix</keyword>
<dbReference type="GO" id="GO:0010256">
    <property type="term" value="P:endomembrane system organization"/>
    <property type="evidence" value="ECO:0007669"/>
    <property type="project" value="TreeGrafter"/>
</dbReference>
<evidence type="ECO:0000256" key="1">
    <source>
        <dbReference type="ARBA" id="ARBA00004141"/>
    </source>
</evidence>
<name>A0A843VHS3_COLES</name>
<evidence type="ECO:0000256" key="2">
    <source>
        <dbReference type="ARBA" id="ARBA00008707"/>
    </source>
</evidence>
<keyword evidence="5 6" id="KW-0472">Membrane</keyword>
<feature type="transmembrane region" description="Helical" evidence="6">
    <location>
        <begin position="164"/>
        <end position="182"/>
    </location>
</feature>
<dbReference type="AlphaFoldDB" id="A0A843VHS3"/>
<keyword evidence="3 6" id="KW-0812">Transmembrane</keyword>
<comment type="caution">
    <text evidence="7">The sequence shown here is derived from an EMBL/GenBank/DDBJ whole genome shotgun (WGS) entry which is preliminary data.</text>
</comment>
<comment type="similarity">
    <text evidence="2">Belongs to the plant DMP1 protein family.</text>
</comment>
<evidence type="ECO:0000256" key="5">
    <source>
        <dbReference type="ARBA" id="ARBA00023136"/>
    </source>
</evidence>
<feature type="transmembrane region" description="Helical" evidence="6">
    <location>
        <begin position="125"/>
        <end position="144"/>
    </location>
</feature>
<dbReference type="OrthoDB" id="1928191at2759"/>
<evidence type="ECO:0000256" key="6">
    <source>
        <dbReference type="SAM" id="Phobius"/>
    </source>
</evidence>
<dbReference type="GO" id="GO:0005737">
    <property type="term" value="C:cytoplasm"/>
    <property type="evidence" value="ECO:0007669"/>
    <property type="project" value="UniProtKB-ARBA"/>
</dbReference>
<comment type="subcellular location">
    <subcellularLocation>
        <location evidence="1">Membrane</location>
        <topology evidence="1">Multi-pass membrane protein</topology>
    </subcellularLocation>
</comment>
<organism evidence="7 8">
    <name type="scientific">Colocasia esculenta</name>
    <name type="common">Wild taro</name>
    <name type="synonym">Arum esculentum</name>
    <dbReference type="NCBI Taxonomy" id="4460"/>
    <lineage>
        <taxon>Eukaryota</taxon>
        <taxon>Viridiplantae</taxon>
        <taxon>Streptophyta</taxon>
        <taxon>Embryophyta</taxon>
        <taxon>Tracheophyta</taxon>
        <taxon>Spermatophyta</taxon>
        <taxon>Magnoliopsida</taxon>
        <taxon>Liliopsida</taxon>
        <taxon>Araceae</taxon>
        <taxon>Aroideae</taxon>
        <taxon>Colocasieae</taxon>
        <taxon>Colocasia</taxon>
    </lineage>
</organism>
<gene>
    <name evidence="7" type="ORF">Taro_027327</name>
</gene>
<proteinExistence type="inferred from homology"/>
<keyword evidence="8" id="KW-1185">Reference proteome</keyword>
<evidence type="ECO:0000313" key="8">
    <source>
        <dbReference type="Proteomes" id="UP000652761"/>
    </source>
</evidence>
<evidence type="ECO:0000313" key="7">
    <source>
        <dbReference type="EMBL" id="MQL94666.1"/>
    </source>
</evidence>
<dbReference type="PANTHER" id="PTHR31621">
    <property type="entry name" value="PROTEIN DMP3"/>
    <property type="match status" value="1"/>
</dbReference>
<dbReference type="Proteomes" id="UP000652761">
    <property type="component" value="Unassembled WGS sequence"/>
</dbReference>
<dbReference type="EMBL" id="NMUH01001701">
    <property type="protein sequence ID" value="MQL94666.1"/>
    <property type="molecule type" value="Genomic_DNA"/>
</dbReference>
<sequence length="202" mass="21437">MAVESQLLSSGSGPSSLRSVAQTIGDKTLQGVGNLIKLLPSGTVFLFQFLNPLLTNNGHCNTLNKALSGILLVLCGFSCSFSCFTDSYSGADGKVYYGIVTAKGLLPFWDPNAASTDFSKYKLRLGDFVHAALSLVVFAVVSLLDSNTVSCYYPTFEKNEKVLLMVLPPVIGAVASATFLVFPNTRHGIGYPATKDTTSSST</sequence>
<dbReference type="Pfam" id="PF05078">
    <property type="entry name" value="DUF679"/>
    <property type="match status" value="1"/>
</dbReference>
<dbReference type="InterPro" id="IPR007770">
    <property type="entry name" value="DMP"/>
</dbReference>
<protein>
    <submittedName>
        <fullName evidence="7">Uncharacterized protein</fullName>
    </submittedName>
</protein>